<dbReference type="OrthoDB" id="10250284at2759"/>
<reference evidence="3" key="1">
    <citation type="journal article" date="2020" name="Stud. Mycol.">
        <title>101 Dothideomycetes genomes: a test case for predicting lifestyles and emergence of pathogens.</title>
        <authorList>
            <person name="Haridas S."/>
            <person name="Albert R."/>
            <person name="Binder M."/>
            <person name="Bloem J."/>
            <person name="Labutti K."/>
            <person name="Salamov A."/>
            <person name="Andreopoulos B."/>
            <person name="Baker S."/>
            <person name="Barry K."/>
            <person name="Bills G."/>
            <person name="Bluhm B."/>
            <person name="Cannon C."/>
            <person name="Castanera R."/>
            <person name="Culley D."/>
            <person name="Daum C."/>
            <person name="Ezra D."/>
            <person name="Gonzalez J."/>
            <person name="Henrissat B."/>
            <person name="Kuo A."/>
            <person name="Liang C."/>
            <person name="Lipzen A."/>
            <person name="Lutzoni F."/>
            <person name="Magnuson J."/>
            <person name="Mondo S."/>
            <person name="Nolan M."/>
            <person name="Ohm R."/>
            <person name="Pangilinan J."/>
            <person name="Park H.-J."/>
            <person name="Ramirez L."/>
            <person name="Alfaro M."/>
            <person name="Sun H."/>
            <person name="Tritt A."/>
            <person name="Yoshinaga Y."/>
            <person name="Zwiers L.-H."/>
            <person name="Turgeon B."/>
            <person name="Goodwin S."/>
            <person name="Spatafora J."/>
            <person name="Crous P."/>
            <person name="Grigoriev I."/>
        </authorList>
    </citation>
    <scope>NUCLEOTIDE SEQUENCE</scope>
    <source>
        <strain evidence="3">CBS 121410</strain>
    </source>
</reference>
<dbReference type="Pfam" id="PF06159">
    <property type="entry name" value="TRAPPC13_N"/>
    <property type="match status" value="1"/>
</dbReference>
<dbReference type="Pfam" id="PF23647">
    <property type="entry name" value="TRAPPC13_M"/>
    <property type="match status" value="1"/>
</dbReference>
<comment type="caution">
    <text evidence="3">The sequence shown here is derived from an EMBL/GenBank/DDBJ whole genome shotgun (WGS) entry which is preliminary data.</text>
</comment>
<evidence type="ECO:0000313" key="3">
    <source>
        <dbReference type="EMBL" id="KAF2085899.1"/>
    </source>
</evidence>
<evidence type="ECO:0000259" key="2">
    <source>
        <dbReference type="Pfam" id="PF23647"/>
    </source>
</evidence>
<gene>
    <name evidence="3" type="ORF">K490DRAFT_58237</name>
</gene>
<dbReference type="InterPro" id="IPR010378">
    <property type="entry name" value="TRAPPC13"/>
</dbReference>
<feature type="domain" description="Trafficking protein particle complex subunit 13 N-terminal" evidence="1">
    <location>
        <begin position="17"/>
        <end position="185"/>
    </location>
</feature>
<name>A0A9P4HQ94_9PEZI</name>
<evidence type="ECO:0000259" key="1">
    <source>
        <dbReference type="Pfam" id="PF06159"/>
    </source>
</evidence>
<dbReference type="InterPro" id="IPR055429">
    <property type="entry name" value="TRAPPC13_M"/>
</dbReference>
<sequence>MAHARTYSTSEALKGPHSVSLKVLRLSRPTLANSCSVPRPSAANALAIPPAATLPYPTADPETPFVVTPLLQLPEAFGSAYVGETFSCTLCANNELLGDDETKSVSGVRIAAEMQTPSSPNGVPLELSVGAELKEAEPPEVQPNAGVSLAPAESLQKIITFELKEEGSHTLAVTVTYTETQLAAEGKVAAGGRVPQGLISVKTKTSELAGKRGAGKYVLEAQLENLGQGKISLEPVVMNVESPFKSTSLNMPINASEEEPPHLPVLGPKDVMQVAFLLEQQEDADASVQTITPTPGRRMLVRQLFVQWRSPLGGRGSLKIGPLYSKPR</sequence>
<keyword evidence="4" id="KW-1185">Reference proteome</keyword>
<dbReference type="PANTHER" id="PTHR13134:SF3">
    <property type="entry name" value="TRAFFICKING PROTEIN PARTICLE COMPLEX SUBUNIT 13"/>
    <property type="match status" value="1"/>
</dbReference>
<accession>A0A9P4HQ94</accession>
<proteinExistence type="predicted"/>
<protein>
    <recommendedName>
        <fullName evidence="5">DUF974-domain-containing protein</fullName>
    </recommendedName>
</protein>
<dbReference type="GO" id="GO:1990072">
    <property type="term" value="C:TRAPPIII protein complex"/>
    <property type="evidence" value="ECO:0007669"/>
    <property type="project" value="TreeGrafter"/>
</dbReference>
<dbReference type="Proteomes" id="UP000799776">
    <property type="component" value="Unassembled WGS sequence"/>
</dbReference>
<organism evidence="3 4">
    <name type="scientific">Saccharata proteae CBS 121410</name>
    <dbReference type="NCBI Taxonomy" id="1314787"/>
    <lineage>
        <taxon>Eukaryota</taxon>
        <taxon>Fungi</taxon>
        <taxon>Dikarya</taxon>
        <taxon>Ascomycota</taxon>
        <taxon>Pezizomycotina</taxon>
        <taxon>Dothideomycetes</taxon>
        <taxon>Dothideomycetes incertae sedis</taxon>
        <taxon>Botryosphaeriales</taxon>
        <taxon>Saccharataceae</taxon>
        <taxon>Saccharata</taxon>
    </lineage>
</organism>
<dbReference type="PANTHER" id="PTHR13134">
    <property type="entry name" value="TRAFFICKING PROTEIN PARTICLE COMPLEX SUBUNIT 13"/>
    <property type="match status" value="1"/>
</dbReference>
<feature type="domain" description="Trafficking protein particle complex subunit 13 middle" evidence="2">
    <location>
        <begin position="199"/>
        <end position="321"/>
    </location>
</feature>
<evidence type="ECO:0000313" key="4">
    <source>
        <dbReference type="Proteomes" id="UP000799776"/>
    </source>
</evidence>
<dbReference type="InterPro" id="IPR055427">
    <property type="entry name" value="TRAPPC13_N"/>
</dbReference>
<dbReference type="AlphaFoldDB" id="A0A9P4HQ94"/>
<evidence type="ECO:0008006" key="5">
    <source>
        <dbReference type="Google" id="ProtNLM"/>
    </source>
</evidence>
<dbReference type="EMBL" id="ML978727">
    <property type="protein sequence ID" value="KAF2085899.1"/>
    <property type="molecule type" value="Genomic_DNA"/>
</dbReference>